<accession>A0AAE0TS39</accession>
<keyword evidence="5" id="KW-0521">NADP</keyword>
<evidence type="ECO:0000256" key="5">
    <source>
        <dbReference type="ARBA" id="ARBA00022857"/>
    </source>
</evidence>
<keyword evidence="8" id="KW-1185">Reference proteome</keyword>
<dbReference type="Proteomes" id="UP001274830">
    <property type="component" value="Unassembled WGS sequence"/>
</dbReference>
<gene>
    <name evidence="7" type="ORF">LTR78_007349</name>
</gene>
<comment type="similarity">
    <text evidence="2">Belongs to the FAD-binding monooxygenase family.</text>
</comment>
<dbReference type="AlphaFoldDB" id="A0AAE0TS39"/>
<dbReference type="GO" id="GO:0004499">
    <property type="term" value="F:N,N-dimethylaniline monooxygenase activity"/>
    <property type="evidence" value="ECO:0007669"/>
    <property type="project" value="InterPro"/>
</dbReference>
<protein>
    <recommendedName>
        <fullName evidence="9">FAD/NAD(P)-binding domain-containing protein</fullName>
    </recommendedName>
</protein>
<evidence type="ECO:0008006" key="9">
    <source>
        <dbReference type="Google" id="ProtNLM"/>
    </source>
</evidence>
<dbReference type="Pfam" id="PF00743">
    <property type="entry name" value="FMO-like"/>
    <property type="match status" value="1"/>
</dbReference>
<dbReference type="PANTHER" id="PTHR43098:SF2">
    <property type="entry name" value="FAD-BINDING MONOOXYGENASE AUSB-RELATED"/>
    <property type="match status" value="1"/>
</dbReference>
<organism evidence="7 8">
    <name type="scientific">Recurvomyces mirabilis</name>
    <dbReference type="NCBI Taxonomy" id="574656"/>
    <lineage>
        <taxon>Eukaryota</taxon>
        <taxon>Fungi</taxon>
        <taxon>Dikarya</taxon>
        <taxon>Ascomycota</taxon>
        <taxon>Pezizomycotina</taxon>
        <taxon>Dothideomycetes</taxon>
        <taxon>Dothideomycetidae</taxon>
        <taxon>Mycosphaerellales</taxon>
        <taxon>Teratosphaeriaceae</taxon>
        <taxon>Recurvomyces</taxon>
    </lineage>
</organism>
<evidence type="ECO:0000256" key="2">
    <source>
        <dbReference type="ARBA" id="ARBA00010139"/>
    </source>
</evidence>
<name>A0AAE0TS39_9PEZI</name>
<proteinExistence type="inferred from homology"/>
<dbReference type="SUPFAM" id="SSF51905">
    <property type="entry name" value="FAD/NAD(P)-binding domain"/>
    <property type="match status" value="1"/>
</dbReference>
<evidence type="ECO:0000256" key="6">
    <source>
        <dbReference type="ARBA" id="ARBA00023002"/>
    </source>
</evidence>
<reference evidence="7" key="1">
    <citation type="submission" date="2023-07" db="EMBL/GenBank/DDBJ databases">
        <title>Black Yeasts Isolated from many extreme environments.</title>
        <authorList>
            <person name="Coleine C."/>
            <person name="Stajich J.E."/>
            <person name="Selbmann L."/>
        </authorList>
    </citation>
    <scope>NUCLEOTIDE SEQUENCE</scope>
    <source>
        <strain evidence="7">CCFEE 5485</strain>
    </source>
</reference>
<keyword evidence="6" id="KW-0560">Oxidoreductase</keyword>
<keyword evidence="4" id="KW-0274">FAD</keyword>
<dbReference type="GO" id="GO:0050660">
    <property type="term" value="F:flavin adenine dinucleotide binding"/>
    <property type="evidence" value="ECO:0007669"/>
    <property type="project" value="InterPro"/>
</dbReference>
<sequence>MADTVNIPAPDLNGPQIASNVNFMDKYSEERDKRYKVGGRSYIDPAKSDKFKHFLKDPWIKNGTPINRPMGVNGHSKFLILGAGFGGILFAVKLIQAGFDAKDIVIVDPAGGFGGTWYWNRYPGLMCDTESYIYLPMLEEMNYMPKRKYSGGEEIRQYAESIAKAFGLQDRAQFQASMQSATWNEEAKQWSVGIVEKPKGGDEVQSTIRADFVMFASGVLNNAKLPDIEGLDVFKGHSFHTSRWDYGYTGGSIREPDLDKLKDKRIAYVGTGATAVQAVPELARWGKELYVFQRTPSAVDIRDNRETDPQEWKAKIAGKQGWQRERHANYHAFICNVPEKPKLDLVDDAWTKMPSYSALIGGPKEVTMENVGDHIGELHALDYARSERVRKRCEDIVKDKATAESLKAWYPGWCKRPTFHDEYLQSFNKPNVHLIDTAGKGISRLAAEGPEVDGKVYDVDVIIWGTGFVSPYVGSAAGKASVQVQGRDGVSLEDRQGTGDLLTLHGSVSRDFPNMFWPGPLQTGVSSNFVFTLEVMSIHIAHIIRTAHDRLPAGQNPVIEPTAESQEEWANRVAATAIAMAGMAGCTPSYMNNEGATDRIPPEMQAKAARGSIWGRGIEDFCAELEKWRQEGSLRGLEITA</sequence>
<dbReference type="InterPro" id="IPR050775">
    <property type="entry name" value="FAD-binding_Monooxygenases"/>
</dbReference>
<dbReference type="Pfam" id="PF13450">
    <property type="entry name" value="NAD_binding_8"/>
    <property type="match status" value="1"/>
</dbReference>
<comment type="caution">
    <text evidence="7">The sequence shown here is derived from an EMBL/GenBank/DDBJ whole genome shotgun (WGS) entry which is preliminary data.</text>
</comment>
<dbReference type="InterPro" id="IPR036188">
    <property type="entry name" value="FAD/NAD-bd_sf"/>
</dbReference>
<dbReference type="EMBL" id="JAUTXT010000030">
    <property type="protein sequence ID" value="KAK3672763.1"/>
    <property type="molecule type" value="Genomic_DNA"/>
</dbReference>
<keyword evidence="3" id="KW-0285">Flavoprotein</keyword>
<dbReference type="InterPro" id="IPR020946">
    <property type="entry name" value="Flavin_mOase-like"/>
</dbReference>
<dbReference type="Gene3D" id="3.50.50.60">
    <property type="entry name" value="FAD/NAD(P)-binding domain"/>
    <property type="match status" value="2"/>
</dbReference>
<evidence type="ECO:0000256" key="3">
    <source>
        <dbReference type="ARBA" id="ARBA00022630"/>
    </source>
</evidence>
<dbReference type="PANTHER" id="PTHR43098">
    <property type="entry name" value="L-ORNITHINE N(5)-MONOOXYGENASE-RELATED"/>
    <property type="match status" value="1"/>
</dbReference>
<evidence type="ECO:0000256" key="1">
    <source>
        <dbReference type="ARBA" id="ARBA00001974"/>
    </source>
</evidence>
<comment type="cofactor">
    <cofactor evidence="1">
        <name>FAD</name>
        <dbReference type="ChEBI" id="CHEBI:57692"/>
    </cofactor>
</comment>
<dbReference type="GO" id="GO:0050661">
    <property type="term" value="F:NADP binding"/>
    <property type="evidence" value="ECO:0007669"/>
    <property type="project" value="InterPro"/>
</dbReference>
<evidence type="ECO:0000313" key="8">
    <source>
        <dbReference type="Proteomes" id="UP001274830"/>
    </source>
</evidence>
<evidence type="ECO:0000256" key="4">
    <source>
        <dbReference type="ARBA" id="ARBA00022827"/>
    </source>
</evidence>
<evidence type="ECO:0000313" key="7">
    <source>
        <dbReference type="EMBL" id="KAK3672763.1"/>
    </source>
</evidence>